<proteinExistence type="predicted"/>
<protein>
    <recommendedName>
        <fullName evidence="3">DUF551 domain-containing protein</fullName>
    </recommendedName>
</protein>
<evidence type="ECO:0008006" key="3">
    <source>
        <dbReference type="Google" id="ProtNLM"/>
    </source>
</evidence>
<evidence type="ECO:0000313" key="2">
    <source>
        <dbReference type="Proteomes" id="UP001183619"/>
    </source>
</evidence>
<organism evidence="1 2">
    <name type="scientific">Corynebacterium felinum</name>
    <dbReference type="NCBI Taxonomy" id="131318"/>
    <lineage>
        <taxon>Bacteria</taxon>
        <taxon>Bacillati</taxon>
        <taxon>Actinomycetota</taxon>
        <taxon>Actinomycetes</taxon>
        <taxon>Mycobacteriales</taxon>
        <taxon>Corynebacteriaceae</taxon>
        <taxon>Corynebacterium</taxon>
    </lineage>
</organism>
<evidence type="ECO:0000313" key="1">
    <source>
        <dbReference type="EMBL" id="MDR7355159.1"/>
    </source>
</evidence>
<reference evidence="1 2" key="1">
    <citation type="submission" date="2023-07" db="EMBL/GenBank/DDBJ databases">
        <title>Sequencing the genomes of 1000 actinobacteria strains.</title>
        <authorList>
            <person name="Klenk H.-P."/>
        </authorList>
    </citation>
    <scope>NUCLEOTIDE SEQUENCE [LARGE SCALE GENOMIC DNA]</scope>
    <source>
        <strain evidence="1 2">DSM 44508</strain>
    </source>
</reference>
<dbReference type="Proteomes" id="UP001183619">
    <property type="component" value="Unassembled WGS sequence"/>
</dbReference>
<comment type="caution">
    <text evidence="1">The sequence shown here is derived from an EMBL/GenBank/DDBJ whole genome shotgun (WGS) entry which is preliminary data.</text>
</comment>
<dbReference type="EMBL" id="JAVDYF010000001">
    <property type="protein sequence ID" value="MDR7355159.1"/>
    <property type="molecule type" value="Genomic_DNA"/>
</dbReference>
<accession>A0ABU2BCP9</accession>
<keyword evidence="2" id="KW-1185">Reference proteome</keyword>
<gene>
    <name evidence="1" type="ORF">J2S37_001697</name>
</gene>
<name>A0ABU2BCP9_9CORY</name>
<sequence length="40" mass="4584">MSRWIPLPEGQVWEKKSTGSVEHMECLLRQLCGGVRKQEG</sequence>
<dbReference type="RefSeq" id="WP_277104500.1">
    <property type="nucleotide sequence ID" value="NZ_BAAAJS010000037.1"/>
</dbReference>